<dbReference type="OrthoDB" id="10535171at2759"/>
<evidence type="ECO:0000313" key="2">
    <source>
        <dbReference type="Proteomes" id="UP000631114"/>
    </source>
</evidence>
<evidence type="ECO:0000313" key="1">
    <source>
        <dbReference type="EMBL" id="KAF9599488.1"/>
    </source>
</evidence>
<reference evidence="1 2" key="1">
    <citation type="submission" date="2020-10" db="EMBL/GenBank/DDBJ databases">
        <title>The Coptis chinensis genome and diversification of protoberbering-type alkaloids.</title>
        <authorList>
            <person name="Wang B."/>
            <person name="Shu S."/>
            <person name="Song C."/>
            <person name="Liu Y."/>
        </authorList>
    </citation>
    <scope>NUCLEOTIDE SEQUENCE [LARGE SCALE GENOMIC DNA]</scope>
    <source>
        <strain evidence="1">HL-2020</strain>
        <tissue evidence="1">Leaf</tissue>
    </source>
</reference>
<comment type="caution">
    <text evidence="1">The sequence shown here is derived from an EMBL/GenBank/DDBJ whole genome shotgun (WGS) entry which is preliminary data.</text>
</comment>
<organism evidence="1 2">
    <name type="scientific">Coptis chinensis</name>
    <dbReference type="NCBI Taxonomy" id="261450"/>
    <lineage>
        <taxon>Eukaryota</taxon>
        <taxon>Viridiplantae</taxon>
        <taxon>Streptophyta</taxon>
        <taxon>Embryophyta</taxon>
        <taxon>Tracheophyta</taxon>
        <taxon>Spermatophyta</taxon>
        <taxon>Magnoliopsida</taxon>
        <taxon>Ranunculales</taxon>
        <taxon>Ranunculaceae</taxon>
        <taxon>Coptidoideae</taxon>
        <taxon>Coptis</taxon>
    </lineage>
</organism>
<keyword evidence="2" id="KW-1185">Reference proteome</keyword>
<dbReference type="AlphaFoldDB" id="A0A835HM86"/>
<sequence length="98" mass="11124">MLIFSLGLPKFELFGDLRGRLYDNNKNLVMATLVVGGVASAMGPMVEKSSKIPVSLQDLAVQSHALFNIKDSNKDDRERMVVRRFKFEEPRLEQIQDL</sequence>
<accession>A0A835HM86</accession>
<proteinExistence type="predicted"/>
<gene>
    <name evidence="1" type="ORF">IFM89_038582</name>
</gene>
<dbReference type="EMBL" id="JADFTS010000007">
    <property type="protein sequence ID" value="KAF9599488.1"/>
    <property type="molecule type" value="Genomic_DNA"/>
</dbReference>
<protein>
    <submittedName>
        <fullName evidence="1">Uncharacterized protein</fullName>
    </submittedName>
</protein>
<dbReference type="Proteomes" id="UP000631114">
    <property type="component" value="Unassembled WGS sequence"/>
</dbReference>
<name>A0A835HM86_9MAGN</name>